<feature type="binding site" evidence="14">
    <location>
        <position position="223"/>
    </location>
    <ligand>
        <name>Ca(2+)</name>
        <dbReference type="ChEBI" id="CHEBI:29108"/>
        <label>1</label>
    </ligand>
</feature>
<dbReference type="PROSITE" id="PS51642">
    <property type="entry name" value="HEMOPEXIN_2"/>
    <property type="match status" value="3"/>
</dbReference>
<dbReference type="Proteomes" id="UP001249851">
    <property type="component" value="Unassembled WGS sequence"/>
</dbReference>
<feature type="binding site" evidence="14">
    <location>
        <position position="198"/>
    </location>
    <ligand>
        <name>Ca(2+)</name>
        <dbReference type="ChEBI" id="CHEBI:29108"/>
        <label>3</label>
    </ligand>
</feature>
<dbReference type="InterPro" id="IPR036365">
    <property type="entry name" value="PGBD-like_sf"/>
</dbReference>
<feature type="binding site" evidence="14">
    <location>
        <position position="261"/>
    </location>
    <ligand>
        <name>Zn(2+)</name>
        <dbReference type="ChEBI" id="CHEBI:29105"/>
        <label>2</label>
        <note>catalytic</note>
    </ligand>
</feature>
<dbReference type="GO" id="GO:0030198">
    <property type="term" value="P:extracellular matrix organization"/>
    <property type="evidence" value="ECO:0007669"/>
    <property type="project" value="TreeGrafter"/>
</dbReference>
<feature type="binding site" evidence="13">
    <location>
        <position position="243"/>
    </location>
    <ligand>
        <name>Zn(2+)</name>
        <dbReference type="ChEBI" id="CHEBI:29105"/>
        <label>2</label>
        <note>catalytic</note>
    </ligand>
</feature>
<dbReference type="Pfam" id="PF01471">
    <property type="entry name" value="PG_binding_1"/>
    <property type="match status" value="1"/>
</dbReference>
<dbReference type="SMART" id="SM00235">
    <property type="entry name" value="ZnMc"/>
    <property type="match status" value="1"/>
</dbReference>
<keyword evidence="2" id="KW-0645">Protease</keyword>
<evidence type="ECO:0000256" key="1">
    <source>
        <dbReference type="ARBA" id="ARBA00010370"/>
    </source>
</evidence>
<feature type="binding site" evidence="14">
    <location>
        <position position="220"/>
    </location>
    <ligand>
        <name>Zn(2+)</name>
        <dbReference type="ChEBI" id="CHEBI:29105"/>
        <label>1</label>
    </ligand>
</feature>
<feature type="binding site" evidence="14">
    <location>
        <position position="468"/>
    </location>
    <ligand>
        <name>Ca(2+)</name>
        <dbReference type="ChEBI" id="CHEBI:29108"/>
        <label>4</label>
    </ligand>
</feature>
<feature type="binding site" evidence="14">
    <location>
        <position position="190"/>
    </location>
    <ligand>
        <name>Zn(2+)</name>
        <dbReference type="ChEBI" id="CHEBI:29105"/>
        <label>1</label>
    </ligand>
</feature>
<dbReference type="InterPro" id="IPR006026">
    <property type="entry name" value="Peptidase_Metallo"/>
</dbReference>
<evidence type="ECO:0000256" key="11">
    <source>
        <dbReference type="ARBA" id="ARBA00023157"/>
    </source>
</evidence>
<keyword evidence="6" id="KW-0378">Hydrolase</keyword>
<keyword evidence="9 20" id="KW-0482">Metalloprotease</keyword>
<evidence type="ECO:0000256" key="5">
    <source>
        <dbReference type="ARBA" id="ARBA00022737"/>
    </source>
</evidence>
<organism evidence="20 21">
    <name type="scientific">Acropora cervicornis</name>
    <name type="common">Staghorn coral</name>
    <dbReference type="NCBI Taxonomy" id="6130"/>
    <lineage>
        <taxon>Eukaryota</taxon>
        <taxon>Metazoa</taxon>
        <taxon>Cnidaria</taxon>
        <taxon>Anthozoa</taxon>
        <taxon>Hexacorallia</taxon>
        <taxon>Scleractinia</taxon>
        <taxon>Astrocoeniina</taxon>
        <taxon>Acroporidae</taxon>
        <taxon>Acropora</taxon>
    </lineage>
</organism>
<dbReference type="InterPro" id="IPR024079">
    <property type="entry name" value="MetalloPept_cat_dom_sf"/>
</dbReference>
<keyword evidence="21" id="KW-1185">Reference proteome</keyword>
<dbReference type="PRINTS" id="PR00138">
    <property type="entry name" value="MATRIXIN"/>
</dbReference>
<evidence type="ECO:0000256" key="18">
    <source>
        <dbReference type="SAM" id="SignalP"/>
    </source>
</evidence>
<dbReference type="GO" id="GO:0006508">
    <property type="term" value="P:proteolysis"/>
    <property type="evidence" value="ECO:0007669"/>
    <property type="project" value="UniProtKB-KW"/>
</dbReference>
<feature type="repeat" description="Hemopexin" evidence="16">
    <location>
        <begin position="418"/>
        <end position="463"/>
    </location>
</feature>
<evidence type="ECO:0000256" key="17">
    <source>
        <dbReference type="SAM" id="MobiDB-lite"/>
    </source>
</evidence>
<dbReference type="FunFam" id="3.40.390.10:FF:000068">
    <property type="entry name" value="Predicted protein"/>
    <property type="match status" value="1"/>
</dbReference>
<dbReference type="PANTHER" id="PTHR10201:SF291">
    <property type="entry name" value="MATRIX METALLOPROTEINASE 1, ISOFORM C-RELATED"/>
    <property type="match status" value="1"/>
</dbReference>
<feature type="binding site" evidence="13">
    <location>
        <position position="247"/>
    </location>
    <ligand>
        <name>Zn(2+)</name>
        <dbReference type="ChEBI" id="CHEBI:29105"/>
        <label>2</label>
        <note>catalytic</note>
    </ligand>
</feature>
<evidence type="ECO:0000256" key="15">
    <source>
        <dbReference type="PIRSR" id="PIRSR621190-4"/>
    </source>
</evidence>
<proteinExistence type="inferred from homology"/>
<dbReference type="SUPFAM" id="SSF55486">
    <property type="entry name" value="Metalloproteases ('zincins'), catalytic domain"/>
    <property type="match status" value="1"/>
</dbReference>
<feature type="binding site" evidence="14">
    <location>
        <position position="222"/>
    </location>
    <ligand>
        <name>Ca(2+)</name>
        <dbReference type="ChEBI" id="CHEBI:29108"/>
        <label>3</label>
    </ligand>
</feature>
<evidence type="ECO:0000256" key="8">
    <source>
        <dbReference type="ARBA" id="ARBA00022837"/>
    </source>
</evidence>
<feature type="binding site" evidence="14">
    <location>
        <position position="370"/>
    </location>
    <ligand>
        <name>Ca(2+)</name>
        <dbReference type="ChEBI" id="CHEBI:29108"/>
        <label>4</label>
    </ligand>
</feature>
<dbReference type="Gene3D" id="2.110.10.10">
    <property type="entry name" value="Hemopexin-like domain"/>
    <property type="match status" value="2"/>
</dbReference>
<feature type="binding site" evidence="14">
    <location>
        <position position="180"/>
    </location>
    <ligand>
        <name>Ca(2+)</name>
        <dbReference type="ChEBI" id="CHEBI:29108"/>
        <label>2</label>
    </ligand>
</feature>
<dbReference type="InterPro" id="IPR036375">
    <property type="entry name" value="Hemopexin-like_dom_sf"/>
</dbReference>
<keyword evidence="7 13" id="KW-0862">Zinc</keyword>
<dbReference type="InterPro" id="IPR018487">
    <property type="entry name" value="Hemopexin-like_repeat"/>
</dbReference>
<dbReference type="GO" id="GO:0030574">
    <property type="term" value="P:collagen catabolic process"/>
    <property type="evidence" value="ECO:0007669"/>
    <property type="project" value="TreeGrafter"/>
</dbReference>
<keyword evidence="4 18" id="KW-0732">Signal</keyword>
<evidence type="ECO:0000256" key="3">
    <source>
        <dbReference type="ARBA" id="ARBA00022723"/>
    </source>
</evidence>
<feature type="modified residue" description="Phosphotyrosine; by PKDCC" evidence="15">
    <location>
        <position position="400"/>
    </location>
</feature>
<dbReference type="CDD" id="cd00094">
    <property type="entry name" value="HX"/>
    <property type="match status" value="1"/>
</dbReference>
<evidence type="ECO:0000256" key="12">
    <source>
        <dbReference type="PIRSR" id="PIRSR001191-1"/>
    </source>
</evidence>
<evidence type="ECO:0000256" key="2">
    <source>
        <dbReference type="ARBA" id="ARBA00022670"/>
    </source>
</evidence>
<feature type="region of interest" description="Disordered" evidence="17">
    <location>
        <begin position="284"/>
        <end position="312"/>
    </location>
</feature>
<dbReference type="InterPro" id="IPR033739">
    <property type="entry name" value="M10A_MMP"/>
</dbReference>
<feature type="binding site" evidence="13">
    <location>
        <position position="253"/>
    </location>
    <ligand>
        <name>Zn(2+)</name>
        <dbReference type="ChEBI" id="CHEBI:29105"/>
        <label>2</label>
        <note>catalytic</note>
    </ligand>
</feature>
<protein>
    <submittedName>
        <fullName evidence="20">Matrix metalloproteinase-25</fullName>
    </submittedName>
</protein>
<evidence type="ECO:0000313" key="21">
    <source>
        <dbReference type="Proteomes" id="UP001249851"/>
    </source>
</evidence>
<feature type="repeat" description="Hemopexin" evidence="16">
    <location>
        <begin position="366"/>
        <end position="416"/>
    </location>
</feature>
<evidence type="ECO:0000313" key="20">
    <source>
        <dbReference type="EMBL" id="KAK2561006.1"/>
    </source>
</evidence>
<dbReference type="InterPro" id="IPR001818">
    <property type="entry name" value="Pept_M10_metallopeptidase"/>
</dbReference>
<dbReference type="PANTHER" id="PTHR10201">
    <property type="entry name" value="MATRIX METALLOPROTEINASE"/>
    <property type="match status" value="1"/>
</dbReference>
<dbReference type="Pfam" id="PF00045">
    <property type="entry name" value="Hemopexin"/>
    <property type="match status" value="2"/>
</dbReference>
<feature type="repeat" description="Hemopexin" evidence="16">
    <location>
        <begin position="464"/>
        <end position="511"/>
    </location>
</feature>
<dbReference type="InterPro" id="IPR021190">
    <property type="entry name" value="Pept_M10A"/>
</dbReference>
<feature type="binding site" description="in inhibited form" evidence="14">
    <location>
        <position position="102"/>
    </location>
    <ligand>
        <name>Zn(2+)</name>
        <dbReference type="ChEBI" id="CHEBI:29105"/>
        <label>2</label>
        <note>catalytic</note>
    </ligand>
</feature>
<feature type="binding site" evidence="14">
    <location>
        <position position="225"/>
    </location>
    <ligand>
        <name>Ca(2+)</name>
        <dbReference type="ChEBI" id="CHEBI:29108"/>
        <label>3</label>
    </ligand>
</feature>
<feature type="binding site" evidence="14">
    <location>
        <position position="192"/>
    </location>
    <ligand>
        <name>Zn(2+)</name>
        <dbReference type="ChEBI" id="CHEBI:29105"/>
        <label>1</label>
    </ligand>
</feature>
<dbReference type="GO" id="GO:0008270">
    <property type="term" value="F:zinc ion binding"/>
    <property type="evidence" value="ECO:0007669"/>
    <property type="project" value="InterPro"/>
</dbReference>
<dbReference type="Gene3D" id="3.40.390.10">
    <property type="entry name" value="Collagenase (Catalytic Domain)"/>
    <property type="match status" value="1"/>
</dbReference>
<dbReference type="AlphaFoldDB" id="A0AAD9QHF1"/>
<dbReference type="GO" id="GO:0031012">
    <property type="term" value="C:extracellular matrix"/>
    <property type="evidence" value="ECO:0007669"/>
    <property type="project" value="InterPro"/>
</dbReference>
<reference evidence="20" key="2">
    <citation type="journal article" date="2023" name="Science">
        <title>Genomic signatures of disease resistance in endangered staghorn corals.</title>
        <authorList>
            <person name="Vollmer S.V."/>
            <person name="Selwyn J.D."/>
            <person name="Despard B.A."/>
            <person name="Roesel C.L."/>
        </authorList>
    </citation>
    <scope>NUCLEOTIDE SEQUENCE</scope>
    <source>
        <strain evidence="20">K2</strain>
    </source>
</reference>
<evidence type="ECO:0000256" key="14">
    <source>
        <dbReference type="PIRSR" id="PIRSR621190-2"/>
    </source>
</evidence>
<evidence type="ECO:0000256" key="16">
    <source>
        <dbReference type="PROSITE-ProRule" id="PRU01011"/>
    </source>
</evidence>
<dbReference type="Pfam" id="PF00413">
    <property type="entry name" value="Peptidase_M10"/>
    <property type="match status" value="1"/>
</dbReference>
<accession>A0AAD9QHF1</accession>
<keyword evidence="8 14" id="KW-0106">Calcium</keyword>
<dbReference type="CDD" id="cd04278">
    <property type="entry name" value="ZnMc_MMP"/>
    <property type="match status" value="1"/>
</dbReference>
<dbReference type="EMBL" id="JARQWQ010000034">
    <property type="protein sequence ID" value="KAK2561006.1"/>
    <property type="molecule type" value="Genomic_DNA"/>
</dbReference>
<dbReference type="SMART" id="SM00120">
    <property type="entry name" value="HX"/>
    <property type="match status" value="4"/>
</dbReference>
<evidence type="ECO:0000256" key="6">
    <source>
        <dbReference type="ARBA" id="ARBA00022801"/>
    </source>
</evidence>
<feature type="chain" id="PRO_5042292768" evidence="18">
    <location>
        <begin position="34"/>
        <end position="576"/>
    </location>
</feature>
<comment type="caution">
    <text evidence="20">The sequence shown here is derived from an EMBL/GenBank/DDBJ whole genome shotgun (WGS) entry which is preliminary data.</text>
</comment>
<sequence>MAHSDNCCSMTITSFSIFVAIFCLVCMQNPVESSPANSRLVAGGIDWLSRYGYLVSADPRSGNLRTQQDLEKSIKMLQRYAGLPETGQMDAATIKLMGESRCGVADFGTSDATKRRKKRYTLQGTTWKKNQLTYKINSFTRGISEAKQREIFKKSFDLWSGASNMKIKEANKYAEDKDVDIQIHFHTANHGDGYPFDGEGGTLAHAFYPHHNQGLSGDAHFDDDEKFSTGTSSGINLDWVAVHEFGHSLGLGHSNVRESIMYPWYKGYVPNIKLTDDDIKGIRALYGKPSNPQPTNHVTEKPTPPNSPLPGDKDVCSISSYDTLFLAPDGKTYAIKGIQYWIISSGSGTGLESGPHKVTDLWKELPTKIDAAYKRSSYRLVFFSGSTYWKYFYNSRQRRYQIEERARPIAEYGLTADLANMDAVFTWKRNSKTYFFKGDQYWRFYGGRIDYGYPKSISVWKGLPSKIDAAFKWRNGKSYFFVGGKYYRFDDWNIQVEAGYPKSIAIKWMGCEKDNVMAAIAPTNATSEGNGKESNPNVLSAGQGCPCQCSAGSTLFSSSTGILFSLLMVVAAKMNL</sequence>
<feature type="active site" evidence="12">
    <location>
        <position position="244"/>
    </location>
</feature>
<keyword evidence="10" id="KW-0865">Zymogen</keyword>
<feature type="signal peptide" evidence="18">
    <location>
        <begin position="1"/>
        <end position="33"/>
    </location>
</feature>
<dbReference type="InterPro" id="IPR002477">
    <property type="entry name" value="Peptidoglycan-bd-like"/>
</dbReference>
<keyword evidence="5" id="KW-0677">Repeat</keyword>
<comment type="cofactor">
    <cofactor evidence="14">
        <name>Zn(2+)</name>
        <dbReference type="ChEBI" id="CHEBI:29105"/>
    </cofactor>
    <text evidence="14">Binds 2 Zn(2+) ions per subunit.</text>
</comment>
<evidence type="ECO:0000256" key="13">
    <source>
        <dbReference type="PIRSR" id="PIRSR001191-2"/>
    </source>
</evidence>
<feature type="binding site" evidence="14">
    <location>
        <position position="197"/>
    </location>
    <ligand>
        <name>Ca(2+)</name>
        <dbReference type="ChEBI" id="CHEBI:29108"/>
        <label>3</label>
    </ligand>
</feature>
<keyword evidence="3 13" id="KW-0479">Metal-binding</keyword>
<keyword evidence="11" id="KW-1015">Disulfide bond</keyword>
<feature type="binding site" evidence="14">
    <location>
        <position position="225"/>
    </location>
    <ligand>
        <name>Ca(2+)</name>
        <dbReference type="ChEBI" id="CHEBI:29108"/>
        <label>1</label>
    </ligand>
</feature>
<dbReference type="SUPFAM" id="SSF50923">
    <property type="entry name" value="Hemopexin-like domain"/>
    <property type="match status" value="1"/>
</dbReference>
<dbReference type="SUPFAM" id="SSF47090">
    <property type="entry name" value="PGBD-like"/>
    <property type="match status" value="1"/>
</dbReference>
<dbReference type="InterPro" id="IPR000585">
    <property type="entry name" value="Hemopexin-like_dom"/>
</dbReference>
<comment type="similarity">
    <text evidence="1">Belongs to the peptidase M10A family.</text>
</comment>
<reference evidence="20" key="1">
    <citation type="journal article" date="2023" name="G3 (Bethesda)">
        <title>Whole genome assembly and annotation of the endangered Caribbean coral Acropora cervicornis.</title>
        <authorList>
            <person name="Selwyn J.D."/>
            <person name="Vollmer S.V."/>
        </authorList>
    </citation>
    <scope>NUCLEOTIDE SEQUENCE</scope>
    <source>
        <strain evidence="20">K2</strain>
    </source>
</reference>
<comment type="cofactor">
    <cofactor evidence="14">
        <name>Ca(2+)</name>
        <dbReference type="ChEBI" id="CHEBI:29108"/>
    </cofactor>
    <text evidence="14">Can bind about 5 Ca(2+) ions per subunit.</text>
</comment>
<evidence type="ECO:0000256" key="9">
    <source>
        <dbReference type="ARBA" id="ARBA00023049"/>
    </source>
</evidence>
<feature type="binding site" evidence="14">
    <location>
        <position position="322"/>
    </location>
    <ligand>
        <name>Ca(2+)</name>
        <dbReference type="ChEBI" id="CHEBI:29108"/>
        <label>4</label>
    </ligand>
</feature>
<feature type="binding site" evidence="14">
    <location>
        <position position="218"/>
    </location>
    <ligand>
        <name>Ca(2+)</name>
        <dbReference type="ChEBI" id="CHEBI:29108"/>
        <label>2</label>
    </ligand>
</feature>
<evidence type="ECO:0000256" key="10">
    <source>
        <dbReference type="ARBA" id="ARBA00023145"/>
    </source>
</evidence>
<name>A0AAD9QHF1_ACRCE</name>
<dbReference type="FunFam" id="2.110.10.10:FF:000002">
    <property type="entry name" value="Matrix metallopeptidase 3"/>
    <property type="match status" value="1"/>
</dbReference>
<gene>
    <name evidence="20" type="ORF">P5673_016134</name>
</gene>
<dbReference type="PIRSF" id="PIRSF001191">
    <property type="entry name" value="Peptidase_M10A_matrix"/>
    <property type="match status" value="1"/>
</dbReference>
<evidence type="ECO:0000256" key="7">
    <source>
        <dbReference type="ARBA" id="ARBA00022833"/>
    </source>
</evidence>
<evidence type="ECO:0000256" key="4">
    <source>
        <dbReference type="ARBA" id="ARBA00022729"/>
    </source>
</evidence>
<feature type="domain" description="Peptidase metallopeptidase" evidence="19">
    <location>
        <begin position="123"/>
        <end position="288"/>
    </location>
</feature>
<evidence type="ECO:0000259" key="19">
    <source>
        <dbReference type="SMART" id="SM00235"/>
    </source>
</evidence>
<feature type="binding site" evidence="14">
    <location>
        <position position="372"/>
    </location>
    <ligand>
        <name>Ca(2+)</name>
        <dbReference type="ChEBI" id="CHEBI:29108"/>
        <label>5</label>
    </ligand>
</feature>
<dbReference type="GO" id="GO:0004222">
    <property type="term" value="F:metalloendopeptidase activity"/>
    <property type="evidence" value="ECO:0007669"/>
    <property type="project" value="InterPro"/>
</dbReference>
<feature type="binding site" evidence="14">
    <location>
        <position position="205"/>
    </location>
    <ligand>
        <name>Zn(2+)</name>
        <dbReference type="ChEBI" id="CHEBI:29105"/>
        <label>1</label>
    </ligand>
</feature>